<dbReference type="Pfam" id="PF00153">
    <property type="entry name" value="Mito_carr"/>
    <property type="match status" value="3"/>
</dbReference>
<evidence type="ECO:0000256" key="4">
    <source>
        <dbReference type="ARBA" id="ARBA00022692"/>
    </source>
</evidence>
<dbReference type="STRING" id="196109.A0A136J745"/>
<dbReference type="EMBL" id="KQ964248">
    <property type="protein sequence ID" value="KXJ92957.1"/>
    <property type="molecule type" value="Genomic_DNA"/>
</dbReference>
<keyword evidence="8" id="KW-0496">Mitochondrion</keyword>
<dbReference type="Proteomes" id="UP000070501">
    <property type="component" value="Unassembled WGS sequence"/>
</dbReference>
<keyword evidence="3 11" id="KW-0813">Transport</keyword>
<dbReference type="FunCoup" id="A0A136J745">
    <property type="interactions" value="88"/>
</dbReference>
<evidence type="ECO:0000256" key="11">
    <source>
        <dbReference type="RuleBase" id="RU000488"/>
    </source>
</evidence>
<comment type="similarity">
    <text evidence="2 11">Belongs to the mitochondrial carrier (TC 2.A.29) family.</text>
</comment>
<dbReference type="PRINTS" id="PR00926">
    <property type="entry name" value="MITOCARRIER"/>
</dbReference>
<evidence type="ECO:0000256" key="1">
    <source>
        <dbReference type="ARBA" id="ARBA00004448"/>
    </source>
</evidence>
<keyword evidence="9 10" id="KW-0472">Membrane</keyword>
<dbReference type="InterPro" id="IPR044712">
    <property type="entry name" value="SLC25A32-like"/>
</dbReference>
<dbReference type="InterPro" id="IPR002067">
    <property type="entry name" value="MCP"/>
</dbReference>
<dbReference type="SUPFAM" id="SSF103506">
    <property type="entry name" value="Mitochondrial carrier"/>
    <property type="match status" value="1"/>
</dbReference>
<evidence type="ECO:0000256" key="7">
    <source>
        <dbReference type="ARBA" id="ARBA00022989"/>
    </source>
</evidence>
<evidence type="ECO:0000256" key="2">
    <source>
        <dbReference type="ARBA" id="ARBA00006375"/>
    </source>
</evidence>
<feature type="repeat" description="Solcar" evidence="10">
    <location>
        <begin position="253"/>
        <end position="336"/>
    </location>
</feature>
<proteinExistence type="inferred from homology"/>
<comment type="subcellular location">
    <subcellularLocation>
        <location evidence="1">Mitochondrion inner membrane</location>
        <topology evidence="1">Multi-pass membrane protein</topology>
    </subcellularLocation>
</comment>
<evidence type="ECO:0000256" key="9">
    <source>
        <dbReference type="ARBA" id="ARBA00023136"/>
    </source>
</evidence>
<evidence type="ECO:0000256" key="5">
    <source>
        <dbReference type="ARBA" id="ARBA00022737"/>
    </source>
</evidence>
<dbReference type="GO" id="GO:0015215">
    <property type="term" value="F:nucleotide transmembrane transporter activity"/>
    <property type="evidence" value="ECO:0007669"/>
    <property type="project" value="UniProtKB-ARBA"/>
</dbReference>
<gene>
    <name evidence="12" type="ORF">Micbo1qcDRAFT_232620</name>
</gene>
<dbReference type="InterPro" id="IPR023395">
    <property type="entry name" value="MCP_dom_sf"/>
</dbReference>
<reference evidence="13" key="1">
    <citation type="submission" date="2016-02" db="EMBL/GenBank/DDBJ databases">
        <title>Draft genome sequence of Microdochium bolleyi, a fungal endophyte of beachgrass.</title>
        <authorList>
            <consortium name="DOE Joint Genome Institute"/>
            <person name="David A.S."/>
            <person name="May G."/>
            <person name="Haridas S."/>
            <person name="Lim J."/>
            <person name="Wang M."/>
            <person name="Labutti K."/>
            <person name="Lipzen A."/>
            <person name="Barry K."/>
            <person name="Grigoriev I.V."/>
        </authorList>
    </citation>
    <scope>NUCLEOTIDE SEQUENCE [LARGE SCALE GENOMIC DNA]</scope>
    <source>
        <strain evidence="13">J235TASD1</strain>
    </source>
</reference>
<evidence type="ECO:0000256" key="10">
    <source>
        <dbReference type="PROSITE-ProRule" id="PRU00282"/>
    </source>
</evidence>
<sequence length="345" mass="36927">MTHGNAGPSPALVETVAGLTAGSVATLTVHPLDIVKTRMQIHRSSAARPEGLTTVSLLRQLLQGPQPVAALYRGLTPNLLGSASSWASFFFFKVRIEGAIRTYKAGGTSSSSSSPTAATAAAAAATLSPQDYFVASGLAGLGVQILTNPIWVMKTRMVSSDRGAAGAYPSMWTGFRTIWATEGYRGFYRGLGISMFGVMHGAVQFAVYDPLKKMYLSRRRGTLFGGSNDSAASTSSAAGSGQQQQQQKMTNEATLVISSVAKLIAGAATYPYQVLRSRLQNYDADARFGKGIRGVASRTWQEEGWRGFYRGIIPGVVRVLPATWVTFLVYENVKYYLPQQWAAAA</sequence>
<keyword evidence="7" id="KW-1133">Transmembrane helix</keyword>
<dbReference type="AlphaFoldDB" id="A0A136J745"/>
<feature type="repeat" description="Solcar" evidence="10">
    <location>
        <begin position="9"/>
        <end position="99"/>
    </location>
</feature>
<evidence type="ECO:0000256" key="8">
    <source>
        <dbReference type="ARBA" id="ARBA00023128"/>
    </source>
</evidence>
<keyword evidence="4 10" id="KW-0812">Transmembrane</keyword>
<dbReference type="OrthoDB" id="428293at2759"/>
<dbReference type="Gene3D" id="1.50.40.10">
    <property type="entry name" value="Mitochondrial carrier domain"/>
    <property type="match status" value="2"/>
</dbReference>
<evidence type="ECO:0000313" key="12">
    <source>
        <dbReference type="EMBL" id="KXJ92957.1"/>
    </source>
</evidence>
<dbReference type="GO" id="GO:0005743">
    <property type="term" value="C:mitochondrial inner membrane"/>
    <property type="evidence" value="ECO:0007669"/>
    <property type="project" value="UniProtKB-SubCell"/>
</dbReference>
<feature type="repeat" description="Solcar" evidence="10">
    <location>
        <begin position="131"/>
        <end position="214"/>
    </location>
</feature>
<name>A0A136J745_9PEZI</name>
<keyword evidence="13" id="KW-1185">Reference proteome</keyword>
<keyword evidence="6" id="KW-0999">Mitochondrion inner membrane</keyword>
<evidence type="ECO:0000313" key="13">
    <source>
        <dbReference type="Proteomes" id="UP000070501"/>
    </source>
</evidence>
<dbReference type="InParanoid" id="A0A136J745"/>
<dbReference type="PANTHER" id="PTHR45683">
    <property type="entry name" value="MITOCHONDRIAL NICOTINAMIDE ADENINE DINUCLEOTIDE TRANSPORTER 1-RELATED-RELATED"/>
    <property type="match status" value="1"/>
</dbReference>
<organism evidence="12 13">
    <name type="scientific">Microdochium bolleyi</name>
    <dbReference type="NCBI Taxonomy" id="196109"/>
    <lineage>
        <taxon>Eukaryota</taxon>
        <taxon>Fungi</taxon>
        <taxon>Dikarya</taxon>
        <taxon>Ascomycota</taxon>
        <taxon>Pezizomycotina</taxon>
        <taxon>Sordariomycetes</taxon>
        <taxon>Xylariomycetidae</taxon>
        <taxon>Xylariales</taxon>
        <taxon>Microdochiaceae</taxon>
        <taxon>Microdochium</taxon>
    </lineage>
</organism>
<dbReference type="PROSITE" id="PS50920">
    <property type="entry name" value="SOLCAR"/>
    <property type="match status" value="3"/>
</dbReference>
<dbReference type="InterPro" id="IPR018108">
    <property type="entry name" value="MCP_transmembrane"/>
</dbReference>
<evidence type="ECO:0000256" key="3">
    <source>
        <dbReference type="ARBA" id="ARBA00022448"/>
    </source>
</evidence>
<keyword evidence="5" id="KW-0677">Repeat</keyword>
<accession>A0A136J745</accession>
<evidence type="ECO:0000256" key="6">
    <source>
        <dbReference type="ARBA" id="ARBA00022792"/>
    </source>
</evidence>
<protein>
    <submittedName>
        <fullName evidence="12">Mitochondrial carrier domain-containing protein</fullName>
    </submittedName>
</protein>